<evidence type="ECO:0000256" key="6">
    <source>
        <dbReference type="RuleBase" id="RU363076"/>
    </source>
</evidence>
<accession>A0A8C6VQ49</accession>
<evidence type="ECO:0000256" key="2">
    <source>
        <dbReference type="ARBA" id="ARBA00007165"/>
    </source>
</evidence>
<organism evidence="8 9">
    <name type="scientific">Naja naja</name>
    <name type="common">Indian cobra</name>
    <dbReference type="NCBI Taxonomy" id="35670"/>
    <lineage>
        <taxon>Eukaryota</taxon>
        <taxon>Metazoa</taxon>
        <taxon>Chordata</taxon>
        <taxon>Craniata</taxon>
        <taxon>Vertebrata</taxon>
        <taxon>Euteleostomi</taxon>
        <taxon>Lepidosauria</taxon>
        <taxon>Squamata</taxon>
        <taxon>Bifurcata</taxon>
        <taxon>Unidentata</taxon>
        <taxon>Episquamata</taxon>
        <taxon>Toxicofera</taxon>
        <taxon>Serpentes</taxon>
        <taxon>Colubroidea</taxon>
        <taxon>Elapidae</taxon>
        <taxon>Elapinae</taxon>
        <taxon>Naja</taxon>
    </lineage>
</organism>
<feature type="region of interest" description="Disordered" evidence="7">
    <location>
        <begin position="35"/>
        <end position="75"/>
    </location>
</feature>
<dbReference type="PANTHER" id="PTHR23427">
    <property type="entry name" value="SURFEIT LOCUS PROTEIN"/>
    <property type="match status" value="1"/>
</dbReference>
<proteinExistence type="inferred from homology"/>
<dbReference type="InterPro" id="IPR002994">
    <property type="entry name" value="Surf1/Shy1"/>
</dbReference>
<reference evidence="8" key="2">
    <citation type="submission" date="2025-09" db="UniProtKB">
        <authorList>
            <consortium name="Ensembl"/>
        </authorList>
    </citation>
    <scope>IDENTIFICATION</scope>
</reference>
<evidence type="ECO:0000256" key="3">
    <source>
        <dbReference type="ARBA" id="ARBA00022692"/>
    </source>
</evidence>
<evidence type="ECO:0000313" key="9">
    <source>
        <dbReference type="Proteomes" id="UP000694559"/>
    </source>
</evidence>
<feature type="compositionally biased region" description="Low complexity" evidence="7">
    <location>
        <begin position="57"/>
        <end position="73"/>
    </location>
</feature>
<keyword evidence="6" id="KW-0496">Mitochondrion</keyword>
<dbReference type="GO" id="GO:0033617">
    <property type="term" value="P:mitochondrial respiratory chain complex IV assembly"/>
    <property type="evidence" value="ECO:0007669"/>
    <property type="project" value="Ensembl"/>
</dbReference>
<evidence type="ECO:0000256" key="5">
    <source>
        <dbReference type="ARBA" id="ARBA00023136"/>
    </source>
</evidence>
<evidence type="ECO:0000256" key="4">
    <source>
        <dbReference type="ARBA" id="ARBA00022989"/>
    </source>
</evidence>
<dbReference type="Pfam" id="PF02104">
    <property type="entry name" value="SURF1"/>
    <property type="match status" value="1"/>
</dbReference>
<evidence type="ECO:0000313" key="8">
    <source>
        <dbReference type="Ensembl" id="ENSNNAP00000005608.1"/>
    </source>
</evidence>
<comment type="similarity">
    <text evidence="2 6">Belongs to the SURF1 family.</text>
</comment>
<dbReference type="OrthoDB" id="10040024at2759"/>
<evidence type="ECO:0000256" key="1">
    <source>
        <dbReference type="ARBA" id="ARBA00004370"/>
    </source>
</evidence>
<dbReference type="OMA" id="QFRLRHF"/>
<keyword evidence="6" id="KW-0999">Mitochondrion inner membrane</keyword>
<dbReference type="Ensembl" id="ENSNNAT00000005860.1">
    <property type="protein sequence ID" value="ENSNNAP00000005608.1"/>
    <property type="gene ID" value="ENSNNAG00000003784.1"/>
</dbReference>
<dbReference type="AlphaFoldDB" id="A0A8C6VQ49"/>
<dbReference type="PROSITE" id="PS50895">
    <property type="entry name" value="SURF1"/>
    <property type="match status" value="1"/>
</dbReference>
<evidence type="ECO:0000256" key="7">
    <source>
        <dbReference type="SAM" id="MobiDB-lite"/>
    </source>
</evidence>
<dbReference type="PANTHER" id="PTHR23427:SF2">
    <property type="entry name" value="SURFEIT LOCUS PROTEIN 1"/>
    <property type="match status" value="1"/>
</dbReference>
<dbReference type="CDD" id="cd06662">
    <property type="entry name" value="SURF1"/>
    <property type="match status" value="1"/>
</dbReference>
<gene>
    <name evidence="8" type="primary">SURF1</name>
</gene>
<keyword evidence="4" id="KW-1133">Transmembrane helix</keyword>
<comment type="function">
    <text evidence="6">Probably involved in the biogenesis of the COX complex.</text>
</comment>
<dbReference type="GeneTree" id="ENSGT00530000064194"/>
<sequence length="431" mass="47949">MPSRTASLSQRPIHTRLGQKTTTLIPWDFRVISHPPAQPSSAADPGTGERALITPFSPEGGRASSGAAAGNAPARRKAAPIPPRLLLLLLLARAAVQPCFRAAPEVAAARPGSALPLNPPGKMAAWRRLLGDGGVRGALGKLRFSCLDDGRKYFTHSHWKNALQQPPKICWRLCPARNFTSAAAAAKSTEENILKWGLLLIPIGSFFLGSWQVQRREWKLKLIAELESRVSAEPISLPTELYELNELEYVPVKVRGHFDHTKELYVLPRSPVDPEKEARNAGRIMSNVESGAHVITPFYCPDLGITILVNRGFVPRKKMNPETRLKGQIQEDIELTGLVRLSEPRRAFVPENNIEQNIWFYRDLDAMARVTGAEPIFIDADYRSSVPGGPIGGQTRVTLRNEHMQYILTWYGLCAATSFLWYKRFVQKVPF</sequence>
<keyword evidence="9" id="KW-1185">Reference proteome</keyword>
<keyword evidence="3" id="KW-0812">Transmembrane</keyword>
<comment type="subcellular location">
    <subcellularLocation>
        <location evidence="1">Membrane</location>
    </subcellularLocation>
    <subcellularLocation>
        <location evidence="6">Mitochondrion inner membrane</location>
        <topology evidence="6">Multi-pass membrane protein</topology>
    </subcellularLocation>
</comment>
<protein>
    <recommendedName>
        <fullName evidence="6">SURF1-like protein</fullName>
    </recommendedName>
</protein>
<name>A0A8C6VQ49_NAJNA</name>
<dbReference type="Proteomes" id="UP000694559">
    <property type="component" value="Unplaced"/>
</dbReference>
<keyword evidence="5" id="KW-0472">Membrane</keyword>
<dbReference type="GO" id="GO:0004129">
    <property type="term" value="F:cytochrome-c oxidase activity"/>
    <property type="evidence" value="ECO:0007669"/>
    <property type="project" value="Ensembl"/>
</dbReference>
<dbReference type="GO" id="GO:0005743">
    <property type="term" value="C:mitochondrial inner membrane"/>
    <property type="evidence" value="ECO:0007669"/>
    <property type="project" value="UniProtKB-SubCell"/>
</dbReference>
<dbReference type="InterPro" id="IPR045214">
    <property type="entry name" value="Surf1/Surf4"/>
</dbReference>
<reference evidence="8" key="1">
    <citation type="submission" date="2025-08" db="UniProtKB">
        <authorList>
            <consortium name="Ensembl"/>
        </authorList>
    </citation>
    <scope>IDENTIFICATION</scope>
</reference>